<sequence length="129" mass="15083">MSSKSDQDKLERKRAQERRRSKRYRERKKAEKAKQEEQLGVAKVELSFASSDRDRLDAMRQARAVVGEPYSREEYIAELIQQDEQRYQEQVAALGCCGKCKSPLPQGCDGVFEGDSDCWRTRQYRELML</sequence>
<organism evidence="2">
    <name type="scientific">Vibrio sp. FF_304</name>
    <dbReference type="NCBI Taxonomy" id="1652833"/>
    <lineage>
        <taxon>Bacteria</taxon>
        <taxon>Pseudomonadati</taxon>
        <taxon>Pseudomonadota</taxon>
        <taxon>Gammaproteobacteria</taxon>
        <taxon>Vibrionales</taxon>
        <taxon>Vibrionaceae</taxon>
        <taxon>Vibrio</taxon>
    </lineage>
</organism>
<evidence type="ECO:0000313" key="2">
    <source>
        <dbReference type="EMBL" id="AKN35823.1"/>
    </source>
</evidence>
<proteinExistence type="predicted"/>
<name>A0A0H3ZIR4_9VIBR</name>
<evidence type="ECO:0000256" key="1">
    <source>
        <dbReference type="SAM" id="MobiDB-lite"/>
    </source>
</evidence>
<evidence type="ECO:0008006" key="3">
    <source>
        <dbReference type="Google" id="ProtNLM"/>
    </source>
</evidence>
<dbReference type="EMBL" id="KP795453">
    <property type="protein sequence ID" value="AKN35823.1"/>
    <property type="molecule type" value="Genomic_DNA"/>
</dbReference>
<reference evidence="2" key="1">
    <citation type="journal article" date="2015" name="MBio">
        <title>Eco-Evolutionary Dynamics of Episomes among Ecologically Cohesive Bacterial Populations.</title>
        <authorList>
            <person name="Xue H."/>
            <person name="Cordero O.X."/>
            <person name="Camas F.M."/>
            <person name="Trimble W."/>
            <person name="Meyer F."/>
            <person name="Guglielmini J."/>
            <person name="Rocha E.P."/>
            <person name="Polz M.F."/>
        </authorList>
    </citation>
    <scope>NUCLEOTIDE SEQUENCE</scope>
    <source>
        <strain evidence="2">FF_304</strain>
    </source>
</reference>
<feature type="region of interest" description="Disordered" evidence="1">
    <location>
        <begin position="1"/>
        <end position="37"/>
    </location>
</feature>
<accession>A0A0H3ZIR4</accession>
<dbReference type="AlphaFoldDB" id="A0A0H3ZIR4"/>
<feature type="compositionally biased region" description="Basic and acidic residues" evidence="1">
    <location>
        <begin position="1"/>
        <end position="14"/>
    </location>
</feature>
<feature type="compositionally biased region" description="Basic residues" evidence="1">
    <location>
        <begin position="15"/>
        <end position="27"/>
    </location>
</feature>
<protein>
    <recommendedName>
        <fullName evidence="3">Phage protein</fullName>
    </recommendedName>
</protein>
<feature type="compositionally biased region" description="Basic and acidic residues" evidence="1">
    <location>
        <begin position="28"/>
        <end position="37"/>
    </location>
</feature>